<evidence type="ECO:0000256" key="1">
    <source>
        <dbReference type="ARBA" id="ARBA00002533"/>
    </source>
</evidence>
<feature type="transmembrane region" description="Helical" evidence="17">
    <location>
        <begin position="236"/>
        <end position="254"/>
    </location>
</feature>
<accession>A0AA96ZU61</accession>
<proteinExistence type="inferred from homology"/>
<evidence type="ECO:0000256" key="7">
    <source>
        <dbReference type="ARBA" id="ARBA00022563"/>
    </source>
</evidence>
<dbReference type="EC" id="7.2.1.4" evidence="16 17"/>
<keyword evidence="6 17" id="KW-1003">Cell membrane</keyword>
<feature type="transmembrane region" description="Helical" evidence="17">
    <location>
        <begin position="260"/>
        <end position="279"/>
    </location>
</feature>
<feature type="transmembrane region" description="Helical" evidence="17">
    <location>
        <begin position="132"/>
        <end position="154"/>
    </location>
</feature>
<keyword evidence="12 17" id="KW-1133">Transmembrane helix</keyword>
<dbReference type="GO" id="GO:0012506">
    <property type="term" value="C:vesicle membrane"/>
    <property type="evidence" value="ECO:0007669"/>
    <property type="project" value="InterPro"/>
</dbReference>
<evidence type="ECO:0000256" key="5">
    <source>
        <dbReference type="ARBA" id="ARBA00015120"/>
    </source>
</evidence>
<evidence type="ECO:0000256" key="11">
    <source>
        <dbReference type="ARBA" id="ARBA00022967"/>
    </source>
</evidence>
<protein>
    <recommendedName>
        <fullName evidence="5 17">Tetrahydromethanopterin S-methyltransferase subunit E</fullName>
        <ecNumber evidence="16 17">7.2.1.4</ecNumber>
    </recommendedName>
    <alternativeName>
        <fullName evidence="14 17">N5-methyltetrahydromethanopterin--coenzyme M methyltransferase subunit E</fullName>
    </alternativeName>
</protein>
<comment type="pathway">
    <text evidence="17">One-carbon metabolism; methanogenesis from CO(2); methyl-coenzyme M from 5,10-methylene-5,6,7,8-tetrahydromethanopterin: step 2/2.</text>
</comment>
<keyword evidence="7 17" id="KW-0554">One-carbon metabolism</keyword>
<evidence type="ECO:0000256" key="4">
    <source>
        <dbReference type="ARBA" id="ARBA00011616"/>
    </source>
</evidence>
<sequence>MDPLIGMGVLALVGAVAAIAGFTEDLESVVGSQSNPNSQVQLAPQMKYPHRLFNKAISGEPLSNGLAAVVGAVIAVSLETYFNFSILTLIVIGSTAAMFIHTVLATTSYFGRIASQSRFKQPIYMDVFKTHIPIIAAYAFMTTACILIICFLMSNYLEIWVPIPLLALILGITVGSIGSSVGDIQYGAECLYQNLEFGSGVNAAYSGNIVRKSESGIRSGIDNAWFSSKFGGPTTGIAFAAVLFMTSWITVLFNPEWGSIVGWFGIAAGILFIAAMIILNRYLEKSARRSFGPYREEEKTEMTE</sequence>
<comment type="caution">
    <text evidence="17">Lacks conserved residue(s) required for the propagation of feature annotation.</text>
</comment>
<evidence type="ECO:0000256" key="16">
    <source>
        <dbReference type="ARBA" id="ARBA00044970"/>
    </source>
</evidence>
<keyword evidence="11 17" id="KW-1278">Translocase</keyword>
<evidence type="ECO:0000256" key="10">
    <source>
        <dbReference type="ARBA" id="ARBA00022692"/>
    </source>
</evidence>
<keyword evidence="10 17" id="KW-0812">Transmembrane</keyword>
<keyword evidence="13 17" id="KW-0472">Membrane</keyword>
<evidence type="ECO:0000256" key="8">
    <source>
        <dbReference type="ARBA" id="ARBA00022603"/>
    </source>
</evidence>
<dbReference type="GO" id="GO:0032259">
    <property type="term" value="P:methylation"/>
    <property type="evidence" value="ECO:0007669"/>
    <property type="project" value="UniProtKB-KW"/>
</dbReference>
<gene>
    <name evidence="17" type="primary">mtrE</name>
    <name evidence="18" type="ORF">MmiHf6_12700</name>
</gene>
<evidence type="ECO:0000256" key="17">
    <source>
        <dbReference type="HAMAP-Rule" id="MF_01098"/>
    </source>
</evidence>
<evidence type="ECO:0000313" key="18">
    <source>
        <dbReference type="EMBL" id="WNY23946.1"/>
    </source>
</evidence>
<evidence type="ECO:0000256" key="15">
    <source>
        <dbReference type="ARBA" id="ARBA00044880"/>
    </source>
</evidence>
<dbReference type="InterPro" id="IPR005780">
    <property type="entry name" value="MeTrfase_E"/>
</dbReference>
<dbReference type="EMBL" id="CP131059">
    <property type="protein sequence ID" value="WNY23946.1"/>
    <property type="molecule type" value="Genomic_DNA"/>
</dbReference>
<reference evidence="18 19" key="1">
    <citation type="submission" date="2023-07" db="EMBL/GenBank/DDBJ databases">
        <title>Closed genoem sequence of Methanomicrococcus sp. Hf6.</title>
        <authorList>
            <person name="Poehlein A."/>
            <person name="Protasov E."/>
            <person name="Platt K."/>
            <person name="Reeh H."/>
            <person name="Daniel R."/>
            <person name="Brune A."/>
        </authorList>
    </citation>
    <scope>NUCLEOTIDE SEQUENCE [LARGE SCALE GENOMIC DNA]</scope>
    <source>
        <strain evidence="18 19">Hf6</strain>
    </source>
</reference>
<evidence type="ECO:0000256" key="14">
    <source>
        <dbReference type="ARBA" id="ARBA00029819"/>
    </source>
</evidence>
<comment type="catalytic activity">
    <reaction evidence="15 17">
        <text>5-methyl-5,6,7,8-tetrahydromethanopterin + coenzyme M + 2 Na(+)(in) = 5,6,7,8-tetrahydromethanopterin + methyl-coenzyme M + 2 Na(+)(out)</text>
        <dbReference type="Rhea" id="RHEA:53492"/>
        <dbReference type="ChEBI" id="CHEBI:29101"/>
        <dbReference type="ChEBI" id="CHEBI:58103"/>
        <dbReference type="ChEBI" id="CHEBI:58116"/>
        <dbReference type="ChEBI" id="CHEBI:58286"/>
        <dbReference type="ChEBI" id="CHEBI:58319"/>
        <dbReference type="EC" id="7.2.1.4"/>
    </reaction>
</comment>
<evidence type="ECO:0000256" key="2">
    <source>
        <dbReference type="ARBA" id="ARBA00004651"/>
    </source>
</evidence>
<dbReference type="Proteomes" id="UP001302978">
    <property type="component" value="Chromosome"/>
</dbReference>
<dbReference type="AlphaFoldDB" id="A0AA96ZU61"/>
<dbReference type="GO" id="GO:0030269">
    <property type="term" value="F:tetrahydromethanopterin S-methyltransferase activity"/>
    <property type="evidence" value="ECO:0007669"/>
    <property type="project" value="UniProtKB-UniRule"/>
</dbReference>
<comment type="subcellular location">
    <subcellularLocation>
        <location evidence="2 17">Cell membrane</location>
        <topology evidence="2 17">Multi-pass membrane protein</topology>
    </subcellularLocation>
</comment>
<dbReference type="GeneID" id="85195852"/>
<evidence type="ECO:0000313" key="19">
    <source>
        <dbReference type="Proteomes" id="UP001302978"/>
    </source>
</evidence>
<dbReference type="HAMAP" id="MF_01098">
    <property type="entry name" value="MtrE"/>
    <property type="match status" value="1"/>
</dbReference>
<evidence type="ECO:0000256" key="13">
    <source>
        <dbReference type="ARBA" id="ARBA00023136"/>
    </source>
</evidence>
<keyword evidence="17" id="KW-0484">Methanogenesis</keyword>
<dbReference type="NCBIfam" id="TIGR01113">
    <property type="entry name" value="mtrE"/>
    <property type="match status" value="1"/>
</dbReference>
<evidence type="ECO:0000256" key="9">
    <source>
        <dbReference type="ARBA" id="ARBA00022679"/>
    </source>
</evidence>
<dbReference type="GO" id="GO:0019386">
    <property type="term" value="P:methanogenesis, from carbon dioxide"/>
    <property type="evidence" value="ECO:0007669"/>
    <property type="project" value="UniProtKB-UniRule"/>
</dbReference>
<comment type="similarity">
    <text evidence="3 17">Belongs to the MtrE family.</text>
</comment>
<feature type="transmembrane region" description="Helical" evidence="17">
    <location>
        <begin position="86"/>
        <end position="111"/>
    </location>
</feature>
<name>A0AA96ZU61_9EURY</name>
<evidence type="ECO:0000256" key="3">
    <source>
        <dbReference type="ARBA" id="ARBA00009612"/>
    </source>
</evidence>
<keyword evidence="9 17" id="KW-0808">Transferase</keyword>
<keyword evidence="8 17" id="KW-0489">Methyltransferase</keyword>
<dbReference type="Pfam" id="PF04206">
    <property type="entry name" value="MtrE"/>
    <property type="match status" value="1"/>
</dbReference>
<feature type="transmembrane region" description="Helical" evidence="17">
    <location>
        <begin position="160"/>
        <end position="178"/>
    </location>
</feature>
<dbReference type="GO" id="GO:0005737">
    <property type="term" value="C:cytoplasm"/>
    <property type="evidence" value="ECO:0007669"/>
    <property type="project" value="InterPro"/>
</dbReference>
<dbReference type="RefSeq" id="WP_316557116.1">
    <property type="nucleotide sequence ID" value="NZ_CP131059.1"/>
</dbReference>
<keyword evidence="19" id="KW-1185">Reference proteome</keyword>
<dbReference type="GO" id="GO:0006730">
    <property type="term" value="P:one-carbon metabolic process"/>
    <property type="evidence" value="ECO:0007669"/>
    <property type="project" value="UniProtKB-UniRule"/>
</dbReference>
<dbReference type="KEGG" id="mehf:MmiHf6_12700"/>
<comment type="function">
    <text evidence="1 17">Part of a complex that catalyzes the formation of methyl-coenzyme M and tetrahydromethanopterin from coenzyme M and methyl-tetrahydromethanopterin. This is an energy-conserving, sodium-ion translocating step.</text>
</comment>
<dbReference type="PIRSF" id="PIRSF016509">
    <property type="entry name" value="MtrE"/>
    <property type="match status" value="1"/>
</dbReference>
<evidence type="ECO:0000256" key="6">
    <source>
        <dbReference type="ARBA" id="ARBA00022475"/>
    </source>
</evidence>
<organism evidence="18 19">
    <name type="scientific">Methanimicrococcus hongohii</name>
    <dbReference type="NCBI Taxonomy" id="3028295"/>
    <lineage>
        <taxon>Archaea</taxon>
        <taxon>Methanobacteriati</taxon>
        <taxon>Methanobacteriota</taxon>
        <taxon>Stenosarchaea group</taxon>
        <taxon>Methanomicrobia</taxon>
        <taxon>Methanosarcinales</taxon>
        <taxon>Methanosarcinaceae</taxon>
        <taxon>Methanimicrococcus</taxon>
    </lineage>
</organism>
<comment type="subunit">
    <text evidence="4 17">The complex is composed of 8 subunits; MtrA, MtrB, MtrC, MtrD, MtrE, MtrF, MtrG and MtrH.</text>
</comment>
<dbReference type="GO" id="GO:0005886">
    <property type="term" value="C:plasma membrane"/>
    <property type="evidence" value="ECO:0007669"/>
    <property type="project" value="UniProtKB-SubCell"/>
</dbReference>
<evidence type="ECO:0000256" key="12">
    <source>
        <dbReference type="ARBA" id="ARBA00022989"/>
    </source>
</evidence>